<sequence length="126" mass="14211">MLSRFFRFHVSGDIPNTTYFHIMMEIAKRNSHCEILCFTKKYEIVNGVLASGIPLPANLHMIFSAWRGLRMDNPFQLPEAHVRYKDGTTTARPDAKECGGNCTECACTSGGCWSLHTGEQVVFNEH</sequence>
<feature type="domain" description="Gene product 88" evidence="1">
    <location>
        <begin position="4"/>
        <end position="65"/>
    </location>
</feature>
<protein>
    <recommendedName>
        <fullName evidence="1">Gene product 88 domain-containing protein</fullName>
    </recommendedName>
</protein>
<proteinExistence type="predicted"/>
<dbReference type="InterPro" id="IPR020290">
    <property type="entry name" value="Gp88"/>
</dbReference>
<evidence type="ECO:0000259" key="1">
    <source>
        <dbReference type="Pfam" id="PF17338"/>
    </source>
</evidence>
<evidence type="ECO:0000313" key="2">
    <source>
        <dbReference type="EMBL" id="DAE21340.1"/>
    </source>
</evidence>
<dbReference type="EMBL" id="BK015711">
    <property type="protein sequence ID" value="DAE21340.1"/>
    <property type="molecule type" value="Genomic_DNA"/>
</dbReference>
<name>A0A8S5QRT1_9CAUD</name>
<organism evidence="2">
    <name type="scientific">Siphoviridae sp. ctE6L85</name>
    <dbReference type="NCBI Taxonomy" id="2826202"/>
    <lineage>
        <taxon>Viruses</taxon>
        <taxon>Duplodnaviria</taxon>
        <taxon>Heunggongvirae</taxon>
        <taxon>Uroviricota</taxon>
        <taxon>Caudoviricetes</taxon>
    </lineage>
</organism>
<accession>A0A8S5QRT1</accession>
<dbReference type="Pfam" id="PF17338">
    <property type="entry name" value="GP88"/>
    <property type="match status" value="1"/>
</dbReference>
<reference evidence="2" key="1">
    <citation type="journal article" date="2021" name="Proc. Natl. Acad. Sci. U.S.A.">
        <title>A Catalog of Tens of Thousands of Viruses from Human Metagenomes Reveals Hidden Associations with Chronic Diseases.</title>
        <authorList>
            <person name="Tisza M.J."/>
            <person name="Buck C.B."/>
        </authorList>
    </citation>
    <scope>NUCLEOTIDE SEQUENCE</scope>
    <source>
        <strain evidence="2">CtE6L85</strain>
    </source>
</reference>